<proteinExistence type="inferred from homology"/>
<name>A0A1X7GLH5_9HYPH</name>
<dbReference type="Proteomes" id="UP000192903">
    <property type="component" value="Unassembled WGS sequence"/>
</dbReference>
<dbReference type="NCBIfam" id="TIGR01552">
    <property type="entry name" value="phd_fam"/>
    <property type="match status" value="1"/>
</dbReference>
<dbReference type="Gene3D" id="3.40.1620.10">
    <property type="entry name" value="YefM-like domain"/>
    <property type="match status" value="1"/>
</dbReference>
<evidence type="ECO:0000313" key="3">
    <source>
        <dbReference type="EMBL" id="SMF71098.1"/>
    </source>
</evidence>
<evidence type="ECO:0000313" key="4">
    <source>
        <dbReference type="Proteomes" id="UP000192903"/>
    </source>
</evidence>
<comment type="similarity">
    <text evidence="1 2">Belongs to the phD/YefM antitoxin family.</text>
</comment>
<organism evidence="3 4">
    <name type="scientific">Xaviernesmea oryzae</name>
    <dbReference type="NCBI Taxonomy" id="464029"/>
    <lineage>
        <taxon>Bacteria</taxon>
        <taxon>Pseudomonadati</taxon>
        <taxon>Pseudomonadota</taxon>
        <taxon>Alphaproteobacteria</taxon>
        <taxon>Hyphomicrobiales</taxon>
        <taxon>Rhizobiaceae</taxon>
        <taxon>Rhizobium/Agrobacterium group</taxon>
        <taxon>Xaviernesmea</taxon>
    </lineage>
</organism>
<comment type="function">
    <text evidence="2">Antitoxin component of a type II toxin-antitoxin (TA) system.</text>
</comment>
<reference evidence="4" key="1">
    <citation type="submission" date="2017-04" db="EMBL/GenBank/DDBJ databases">
        <authorList>
            <person name="Varghese N."/>
            <person name="Submissions S."/>
        </authorList>
    </citation>
    <scope>NUCLEOTIDE SEQUENCE [LARGE SCALE GENOMIC DNA]</scope>
    <source>
        <strain evidence="4">B4P</strain>
    </source>
</reference>
<dbReference type="EMBL" id="FXAF01000011">
    <property type="protein sequence ID" value="SMF71098.1"/>
    <property type="molecule type" value="Genomic_DNA"/>
</dbReference>
<dbReference type="Pfam" id="PF02604">
    <property type="entry name" value="PhdYeFM_antitox"/>
    <property type="match status" value="1"/>
</dbReference>
<dbReference type="RefSeq" id="WP_085425124.1">
    <property type="nucleotide sequence ID" value="NZ_FXAF01000011.1"/>
</dbReference>
<protein>
    <recommendedName>
        <fullName evidence="2">Antitoxin</fullName>
    </recommendedName>
</protein>
<evidence type="ECO:0000256" key="1">
    <source>
        <dbReference type="ARBA" id="ARBA00009981"/>
    </source>
</evidence>
<dbReference type="OrthoDB" id="7451784at2"/>
<dbReference type="SUPFAM" id="SSF143120">
    <property type="entry name" value="YefM-like"/>
    <property type="match status" value="1"/>
</dbReference>
<dbReference type="STRING" id="464029.SAMN02982989_3965"/>
<dbReference type="InterPro" id="IPR006442">
    <property type="entry name" value="Antitoxin_Phd/YefM"/>
</dbReference>
<dbReference type="AlphaFoldDB" id="A0A1X7GLH5"/>
<evidence type="ECO:0000256" key="2">
    <source>
        <dbReference type="RuleBase" id="RU362080"/>
    </source>
</evidence>
<accession>A0A1X7GLH5</accession>
<dbReference type="InterPro" id="IPR036165">
    <property type="entry name" value="YefM-like_sf"/>
</dbReference>
<sequence length="86" mass="9934">MRQWPVQDAKARFSEMLDASLEEGPQLVSKRGEPKAVLVSLDEWESLKKRAKPDLKELLLGPGPRFDLELPERGHWKRRPAPNFDD</sequence>
<keyword evidence="4" id="KW-1185">Reference proteome</keyword>
<gene>
    <name evidence="3" type="ORF">SAMN02982989_3965</name>
</gene>